<reference evidence="1" key="1">
    <citation type="journal article" date="2021" name="PeerJ">
        <title>Extensive microbial diversity within the chicken gut microbiome revealed by metagenomics and culture.</title>
        <authorList>
            <person name="Gilroy R."/>
            <person name="Ravi A."/>
            <person name="Getino M."/>
            <person name="Pursley I."/>
            <person name="Horton D.L."/>
            <person name="Alikhan N.F."/>
            <person name="Baker D."/>
            <person name="Gharbi K."/>
            <person name="Hall N."/>
            <person name="Watson M."/>
            <person name="Adriaenssens E.M."/>
            <person name="Foster-Nyarko E."/>
            <person name="Jarju S."/>
            <person name="Secka A."/>
            <person name="Antonio M."/>
            <person name="Oren A."/>
            <person name="Chaudhuri R.R."/>
            <person name="La Ragione R."/>
            <person name="Hildebrand F."/>
            <person name="Pallen M.J."/>
        </authorList>
    </citation>
    <scope>NUCLEOTIDE SEQUENCE</scope>
    <source>
        <strain evidence="1">14324</strain>
    </source>
</reference>
<dbReference type="Proteomes" id="UP000824041">
    <property type="component" value="Unassembled WGS sequence"/>
</dbReference>
<evidence type="ECO:0000313" key="2">
    <source>
        <dbReference type="Proteomes" id="UP000824041"/>
    </source>
</evidence>
<gene>
    <name evidence="1" type="ORF">IAA21_13550</name>
</gene>
<protein>
    <submittedName>
        <fullName evidence="1">Uncharacterized protein</fullName>
    </submittedName>
</protein>
<dbReference type="EMBL" id="DXBU01000183">
    <property type="protein sequence ID" value="HIZ23791.1"/>
    <property type="molecule type" value="Genomic_DNA"/>
</dbReference>
<accession>A0A9D2IUK0</accession>
<sequence>MELWEKYNRPLIPLLHGTGQSGQPVRVLDPIQWERTEKDDTLEYTAKIFLDMEEADGRLFLRFQKAGCLAWVYEDGELLWSLGKESIWGRN</sequence>
<organism evidence="1 2">
    <name type="scientific">Candidatus Blautia faecigallinarum</name>
    <dbReference type="NCBI Taxonomy" id="2838488"/>
    <lineage>
        <taxon>Bacteria</taxon>
        <taxon>Bacillati</taxon>
        <taxon>Bacillota</taxon>
        <taxon>Clostridia</taxon>
        <taxon>Lachnospirales</taxon>
        <taxon>Lachnospiraceae</taxon>
        <taxon>Blautia</taxon>
    </lineage>
</organism>
<comment type="caution">
    <text evidence="1">The sequence shown here is derived from an EMBL/GenBank/DDBJ whole genome shotgun (WGS) entry which is preliminary data.</text>
</comment>
<reference evidence="1" key="2">
    <citation type="submission" date="2021-04" db="EMBL/GenBank/DDBJ databases">
        <authorList>
            <person name="Gilroy R."/>
        </authorList>
    </citation>
    <scope>NUCLEOTIDE SEQUENCE</scope>
    <source>
        <strain evidence="1">14324</strain>
    </source>
</reference>
<dbReference type="AlphaFoldDB" id="A0A9D2IUK0"/>
<proteinExistence type="predicted"/>
<evidence type="ECO:0000313" key="1">
    <source>
        <dbReference type="EMBL" id="HIZ23791.1"/>
    </source>
</evidence>
<name>A0A9D2IUK0_9FIRM</name>